<name>A0A2U1E760_9FIRM</name>
<keyword evidence="1" id="KW-1133">Transmembrane helix</keyword>
<keyword evidence="1" id="KW-0812">Transmembrane</keyword>
<dbReference type="AlphaFoldDB" id="A0A2U1E760"/>
<keyword evidence="3" id="KW-1185">Reference proteome</keyword>
<keyword evidence="1" id="KW-0472">Membrane</keyword>
<feature type="transmembrane region" description="Helical" evidence="1">
    <location>
        <begin position="20"/>
        <end position="42"/>
    </location>
</feature>
<dbReference type="Proteomes" id="UP000245793">
    <property type="component" value="Unassembled WGS sequence"/>
</dbReference>
<dbReference type="EMBL" id="QEKV01000001">
    <property type="protein sequence ID" value="PVY95702.1"/>
    <property type="molecule type" value="Genomic_DNA"/>
</dbReference>
<reference evidence="2 3" key="1">
    <citation type="submission" date="2018-04" db="EMBL/GenBank/DDBJ databases">
        <title>Genomic Encyclopedia of Type Strains, Phase IV (KMG-IV): sequencing the most valuable type-strain genomes for metagenomic binning, comparative biology and taxonomic classification.</title>
        <authorList>
            <person name="Goeker M."/>
        </authorList>
    </citation>
    <scope>NUCLEOTIDE SEQUENCE [LARGE SCALE GENOMIC DNA]</scope>
    <source>
        <strain evidence="2 3">DSM 20705</strain>
    </source>
</reference>
<organism evidence="2 3">
    <name type="scientific">Ezakiella coagulans</name>
    <dbReference type="NCBI Taxonomy" id="46507"/>
    <lineage>
        <taxon>Bacteria</taxon>
        <taxon>Bacillati</taxon>
        <taxon>Bacillota</taxon>
        <taxon>Tissierellia</taxon>
        <taxon>Ezakiella</taxon>
    </lineage>
</organism>
<sequence>MILVFEDPDTMNRRASRWEIIIVIFVLIYTIHMILCPKGFVFTYNEADGIYYVETENLRLDDRR</sequence>
<proteinExistence type="predicted"/>
<dbReference type="RefSeq" id="WP_116479596.1">
    <property type="nucleotide sequence ID" value="NZ_QEKV01000001.1"/>
</dbReference>
<comment type="caution">
    <text evidence="2">The sequence shown here is derived from an EMBL/GenBank/DDBJ whole genome shotgun (WGS) entry which is preliminary data.</text>
</comment>
<protein>
    <submittedName>
        <fullName evidence="2">Uncharacterized protein</fullName>
    </submittedName>
</protein>
<accession>A0A2U1E760</accession>
<evidence type="ECO:0000256" key="1">
    <source>
        <dbReference type="SAM" id="Phobius"/>
    </source>
</evidence>
<evidence type="ECO:0000313" key="3">
    <source>
        <dbReference type="Proteomes" id="UP000245793"/>
    </source>
</evidence>
<evidence type="ECO:0000313" key="2">
    <source>
        <dbReference type="EMBL" id="PVY95702.1"/>
    </source>
</evidence>
<gene>
    <name evidence="2" type="ORF">C7381_101228</name>
</gene>